<reference evidence="1" key="1">
    <citation type="submission" date="2014-09" db="EMBL/GenBank/DDBJ databases">
        <authorList>
            <person name="Magalhaes I.L.F."/>
            <person name="Oliveira U."/>
            <person name="Santos F.R."/>
            <person name="Vidigal T.H.D.A."/>
            <person name="Brescovit A.D."/>
            <person name="Santos A.J."/>
        </authorList>
    </citation>
    <scope>NUCLEOTIDE SEQUENCE</scope>
    <source>
        <tissue evidence="1">Shoot tissue taken approximately 20 cm above the soil surface</tissue>
    </source>
</reference>
<protein>
    <submittedName>
        <fullName evidence="1">Uncharacterized protein</fullName>
    </submittedName>
</protein>
<reference evidence="1" key="2">
    <citation type="journal article" date="2015" name="Data Brief">
        <title>Shoot transcriptome of the giant reed, Arundo donax.</title>
        <authorList>
            <person name="Barrero R.A."/>
            <person name="Guerrero F.D."/>
            <person name="Moolhuijzen P."/>
            <person name="Goolsby J.A."/>
            <person name="Tidwell J."/>
            <person name="Bellgard S.E."/>
            <person name="Bellgard M.I."/>
        </authorList>
    </citation>
    <scope>NUCLEOTIDE SEQUENCE</scope>
    <source>
        <tissue evidence="1">Shoot tissue taken approximately 20 cm above the soil surface</tissue>
    </source>
</reference>
<dbReference type="EMBL" id="GBRH01197395">
    <property type="protein sequence ID" value="JAE00501.1"/>
    <property type="molecule type" value="Transcribed_RNA"/>
</dbReference>
<evidence type="ECO:0000313" key="1">
    <source>
        <dbReference type="EMBL" id="JAE00501.1"/>
    </source>
</evidence>
<organism evidence="1">
    <name type="scientific">Arundo donax</name>
    <name type="common">Giant reed</name>
    <name type="synonym">Donax arundinaceus</name>
    <dbReference type="NCBI Taxonomy" id="35708"/>
    <lineage>
        <taxon>Eukaryota</taxon>
        <taxon>Viridiplantae</taxon>
        <taxon>Streptophyta</taxon>
        <taxon>Embryophyta</taxon>
        <taxon>Tracheophyta</taxon>
        <taxon>Spermatophyta</taxon>
        <taxon>Magnoliopsida</taxon>
        <taxon>Liliopsida</taxon>
        <taxon>Poales</taxon>
        <taxon>Poaceae</taxon>
        <taxon>PACMAD clade</taxon>
        <taxon>Arundinoideae</taxon>
        <taxon>Arundineae</taxon>
        <taxon>Arundo</taxon>
    </lineage>
</organism>
<dbReference type="AlphaFoldDB" id="A0A0A9ERI4"/>
<sequence length="61" mass="7056">MCLLVVPHSTCNEVLIWILARLSHQYLHIIHTRGSLLLVLHPGILRAQVHVLHPGWFHHKT</sequence>
<proteinExistence type="predicted"/>
<accession>A0A0A9ERI4</accession>
<name>A0A0A9ERI4_ARUDO</name>